<evidence type="ECO:0000313" key="2">
    <source>
        <dbReference type="Proteomes" id="UP000257109"/>
    </source>
</evidence>
<keyword evidence="2" id="KW-1185">Reference proteome</keyword>
<evidence type="ECO:0000313" key="1">
    <source>
        <dbReference type="EMBL" id="RDX74038.1"/>
    </source>
</evidence>
<dbReference type="EMBL" id="QJKJ01010313">
    <property type="protein sequence ID" value="RDX74038.1"/>
    <property type="molecule type" value="Genomic_DNA"/>
</dbReference>
<dbReference type="SUPFAM" id="SSF53098">
    <property type="entry name" value="Ribonuclease H-like"/>
    <property type="match status" value="1"/>
</dbReference>
<organism evidence="1 2">
    <name type="scientific">Mucuna pruriens</name>
    <name type="common">Velvet bean</name>
    <name type="synonym">Dolichos pruriens</name>
    <dbReference type="NCBI Taxonomy" id="157652"/>
    <lineage>
        <taxon>Eukaryota</taxon>
        <taxon>Viridiplantae</taxon>
        <taxon>Streptophyta</taxon>
        <taxon>Embryophyta</taxon>
        <taxon>Tracheophyta</taxon>
        <taxon>Spermatophyta</taxon>
        <taxon>Magnoliopsida</taxon>
        <taxon>eudicotyledons</taxon>
        <taxon>Gunneridae</taxon>
        <taxon>Pentapetalae</taxon>
        <taxon>rosids</taxon>
        <taxon>fabids</taxon>
        <taxon>Fabales</taxon>
        <taxon>Fabaceae</taxon>
        <taxon>Papilionoideae</taxon>
        <taxon>50 kb inversion clade</taxon>
        <taxon>NPAAA clade</taxon>
        <taxon>indigoferoid/millettioid clade</taxon>
        <taxon>Phaseoleae</taxon>
        <taxon>Mucuna</taxon>
    </lineage>
</organism>
<protein>
    <recommendedName>
        <fullName evidence="3">Integrase catalytic domain-containing protein</fullName>
    </recommendedName>
</protein>
<accession>A0A371F6W7</accession>
<dbReference type="GO" id="GO:0003676">
    <property type="term" value="F:nucleic acid binding"/>
    <property type="evidence" value="ECO:0007669"/>
    <property type="project" value="InterPro"/>
</dbReference>
<reference evidence="1" key="1">
    <citation type="submission" date="2018-05" db="EMBL/GenBank/DDBJ databases">
        <title>Draft genome of Mucuna pruriens seed.</title>
        <authorList>
            <person name="Nnadi N.E."/>
            <person name="Vos R."/>
            <person name="Hasami M.H."/>
            <person name="Devisetty U.K."/>
            <person name="Aguiy J.C."/>
        </authorList>
    </citation>
    <scope>NUCLEOTIDE SEQUENCE [LARGE SCALE GENOMIC DNA]</scope>
    <source>
        <strain evidence="1">JCA_2017</strain>
    </source>
</reference>
<dbReference type="Gene3D" id="3.30.420.10">
    <property type="entry name" value="Ribonuclease H-like superfamily/Ribonuclease H"/>
    <property type="match status" value="1"/>
</dbReference>
<sequence length="131" mass="15371">MQIFGIWILGVAIMCGKNELFSTLDELKDQVAIKLKYGSRNFIFDIFYAPGLHHNLLSMRQLLEKGCNMKIHHAYYILIDKNEIFIVKGEKAIEIVHSDICIVEMPTHGDNKYFITFIDDFSRKTWMYFSK</sequence>
<dbReference type="Proteomes" id="UP000257109">
    <property type="component" value="Unassembled WGS sequence"/>
</dbReference>
<comment type="caution">
    <text evidence="1">The sequence shown here is derived from an EMBL/GenBank/DDBJ whole genome shotgun (WGS) entry which is preliminary data.</text>
</comment>
<feature type="non-terminal residue" evidence="1">
    <location>
        <position position="131"/>
    </location>
</feature>
<name>A0A371F6W7_MUCPR</name>
<gene>
    <name evidence="1" type="ORF">CR513_46259</name>
</gene>
<evidence type="ECO:0008006" key="3">
    <source>
        <dbReference type="Google" id="ProtNLM"/>
    </source>
</evidence>
<dbReference type="AlphaFoldDB" id="A0A371F6W7"/>
<proteinExistence type="predicted"/>
<dbReference type="OrthoDB" id="2015125at2759"/>
<dbReference type="InterPro" id="IPR036397">
    <property type="entry name" value="RNaseH_sf"/>
</dbReference>
<dbReference type="InterPro" id="IPR012337">
    <property type="entry name" value="RNaseH-like_sf"/>
</dbReference>